<dbReference type="CDD" id="cd08557">
    <property type="entry name" value="PI-PLCc_bacteria_like"/>
    <property type="match status" value="1"/>
</dbReference>
<dbReference type="PANTHER" id="PTHR13593">
    <property type="match status" value="1"/>
</dbReference>
<evidence type="ECO:0000313" key="1">
    <source>
        <dbReference type="EMBL" id="ARN21480.1"/>
    </source>
</evidence>
<dbReference type="InterPro" id="IPR017946">
    <property type="entry name" value="PLC-like_Pdiesterase_TIM-brl"/>
</dbReference>
<dbReference type="PANTHER" id="PTHR13593:SF143">
    <property type="entry name" value="PHOSPHATIDYLINOSITOL-SPECIFIC PHOSPHOLIPASE C X DOMAIN-CONTAINING PROTEIN"/>
    <property type="match status" value="1"/>
</dbReference>
<name>A0A1W6LB77_9BURK</name>
<dbReference type="GO" id="GO:0008081">
    <property type="term" value="F:phosphoric diester hydrolase activity"/>
    <property type="evidence" value="ECO:0007669"/>
    <property type="project" value="InterPro"/>
</dbReference>
<dbReference type="GO" id="GO:0006629">
    <property type="term" value="P:lipid metabolic process"/>
    <property type="evidence" value="ECO:0007669"/>
    <property type="project" value="InterPro"/>
</dbReference>
<sequence length="379" mass="40788">MINYYQLGGNKRLCDIVVAGSHDAGITSGGANEQTQNLDIFDQARAGVRVFDLRIAATKASSSSSAPVHLKAFHADPKLMFNRDKTGKTLADLNGRQGNVTTTKLPLGGTFGMGLPDMLDQACDFLKYNTTEFLILKFDKCKNWPLIAEICVSRLGGYLYTGMGSLNEKTLDDLKQKVVVLFTQAGLDAVSSQGYTAATGIWGCKSLTKGGSYSSTYDGLQYIGKGGTNPLDGKSDMGKIAANIAKQSKLMRIGARGTDPEVMGMLYWTTTGLKRSIHARDQTMWGVNKQPSLLAQLWADGFGDAIEERLPAHMSPTAHANGAVLKAFMPNIVMVDFADIQKGTFIHGLNTTATTMLTDAARKIAAARQPKRGALKGLF</sequence>
<dbReference type="KEGG" id="rgu:A4W93_17130"/>
<evidence type="ECO:0000313" key="2">
    <source>
        <dbReference type="Proteomes" id="UP000193427"/>
    </source>
</evidence>
<dbReference type="STRING" id="946333.A4W93_17130"/>
<dbReference type="AlphaFoldDB" id="A0A1W6LB77"/>
<gene>
    <name evidence="1" type="ORF">A4W93_17130</name>
</gene>
<organism evidence="1 2">
    <name type="scientific">Piscinibacter gummiphilus</name>
    <dbReference type="NCBI Taxonomy" id="946333"/>
    <lineage>
        <taxon>Bacteria</taxon>
        <taxon>Pseudomonadati</taxon>
        <taxon>Pseudomonadota</taxon>
        <taxon>Betaproteobacteria</taxon>
        <taxon>Burkholderiales</taxon>
        <taxon>Sphaerotilaceae</taxon>
        <taxon>Piscinibacter</taxon>
    </lineage>
</organism>
<dbReference type="OrthoDB" id="5932311at2"/>
<keyword evidence="2" id="KW-1185">Reference proteome</keyword>
<dbReference type="SUPFAM" id="SSF51695">
    <property type="entry name" value="PLC-like phosphodiesterases"/>
    <property type="match status" value="1"/>
</dbReference>
<dbReference type="InterPro" id="IPR051057">
    <property type="entry name" value="PI-PLC_domain"/>
</dbReference>
<dbReference type="EMBL" id="CP015118">
    <property type="protein sequence ID" value="ARN21480.1"/>
    <property type="molecule type" value="Genomic_DNA"/>
</dbReference>
<proteinExistence type="predicted"/>
<protein>
    <submittedName>
        <fullName evidence="1">Uncharacterized protein</fullName>
    </submittedName>
</protein>
<dbReference type="RefSeq" id="WP_085751769.1">
    <property type="nucleotide sequence ID" value="NZ_BSPR01000013.1"/>
</dbReference>
<reference evidence="1 2" key="1">
    <citation type="submission" date="2016-04" db="EMBL/GenBank/DDBJ databases">
        <title>Complete genome sequence of natural rubber-degrading, novel Gram-negative bacterium, Rhizobacter gummiphilus strain NS21.</title>
        <authorList>
            <person name="Tabata M."/>
            <person name="Kasai D."/>
            <person name="Fukuda M."/>
        </authorList>
    </citation>
    <scope>NUCLEOTIDE SEQUENCE [LARGE SCALE GENOMIC DNA]</scope>
    <source>
        <strain evidence="1 2">NS21</strain>
    </source>
</reference>
<dbReference type="Gene3D" id="3.20.20.190">
    <property type="entry name" value="Phosphatidylinositol (PI) phosphodiesterase"/>
    <property type="match status" value="1"/>
</dbReference>
<accession>A0A1W6LB77</accession>
<dbReference type="Proteomes" id="UP000193427">
    <property type="component" value="Chromosome"/>
</dbReference>